<comment type="caution">
    <text evidence="3">The sequence shown here is derived from an EMBL/GenBank/DDBJ whole genome shotgun (WGS) entry which is preliminary data.</text>
</comment>
<dbReference type="SUPFAM" id="SSF56112">
    <property type="entry name" value="Protein kinase-like (PK-like)"/>
    <property type="match status" value="1"/>
</dbReference>
<feature type="region of interest" description="Disordered" evidence="1">
    <location>
        <begin position="1"/>
        <end position="33"/>
    </location>
</feature>
<dbReference type="Pfam" id="PF06293">
    <property type="entry name" value="Kdo"/>
    <property type="match status" value="1"/>
</dbReference>
<dbReference type="EMBL" id="SPNK01000003">
    <property type="protein sequence ID" value="TFI02367.1"/>
    <property type="molecule type" value="Genomic_DNA"/>
</dbReference>
<dbReference type="Proteomes" id="UP000298017">
    <property type="component" value="Unassembled WGS sequence"/>
</dbReference>
<dbReference type="AlphaFoldDB" id="A0AAX2SF53"/>
<evidence type="ECO:0000256" key="1">
    <source>
        <dbReference type="SAM" id="MobiDB-lite"/>
    </source>
</evidence>
<reference evidence="3 4" key="1">
    <citation type="submission" date="2019-03" db="EMBL/GenBank/DDBJ databases">
        <title>Genome Sequencing and Assembly of Various Microbes Isolated from Alder Root Nodule.</title>
        <authorList>
            <person name="Swanson E."/>
            <person name="Sevigny J.L."/>
            <person name="Pesce C."/>
            <person name="Davis I."/>
            <person name="Kleiner V."/>
            <person name="Tisa L."/>
        </authorList>
    </citation>
    <scope>NUCLEOTIDE SEQUENCE [LARGE SCALE GENOMIC DNA]</scope>
    <source>
        <strain evidence="3 4">4R-31</strain>
    </source>
</reference>
<feature type="domain" description="DUF4032" evidence="2">
    <location>
        <begin position="265"/>
        <end position="424"/>
    </location>
</feature>
<evidence type="ECO:0000313" key="4">
    <source>
        <dbReference type="Proteomes" id="UP000298017"/>
    </source>
</evidence>
<sequence>MLGPWATPADMADTQQPGTSAPAHPPRGVSISTAFPDPGLLELPWDVPLENWPPEVLAAYPRGLSRHVVRFARVGERVVAVKETTAHYARREYGLLRRLQRMGTPSVVPDSVVTDRCAPDGEPLPAALVTDHLSFSLPYRAIFEQVPSPGTIERLVDALALLIVQLHLSGFYWGDVSLSNTLFRRDAGEFAAYLVDAETGELHPRLTRGQREYDIDLARTNVAGEIMDLLAGEHMQQRLSEEGVDPGSVDPFVVSDRLVETYNGLWEELTATEVFSVAERWRVQARVERLNDLGFDVEEASLDSDEAGRVHLRPRVVEPGHHSRRLLHLTGLNTQENQARRILTDIDQFGHALYPGLPEDLTAQLWMREIFAPIMSAVPAELHRKREPAQIIHEVLEHRWFMSEKAGEDVATAAAAQDYVKSYLAQRPDERDVF</sequence>
<keyword evidence="4" id="KW-1185">Reference proteome</keyword>
<dbReference type="InterPro" id="IPR011009">
    <property type="entry name" value="Kinase-like_dom_sf"/>
</dbReference>
<accession>A0AAX2SF53</accession>
<protein>
    <submittedName>
        <fullName evidence="3">DUF4032 domain-containing protein</fullName>
    </submittedName>
</protein>
<dbReference type="Pfam" id="PF13224">
    <property type="entry name" value="DUF4032"/>
    <property type="match status" value="1"/>
</dbReference>
<name>A0AAX2SF53_KOCRH</name>
<dbReference type="InterPro" id="IPR025111">
    <property type="entry name" value="DUF4032"/>
</dbReference>
<evidence type="ECO:0000313" key="3">
    <source>
        <dbReference type="EMBL" id="TFI02367.1"/>
    </source>
</evidence>
<proteinExistence type="predicted"/>
<evidence type="ECO:0000259" key="2">
    <source>
        <dbReference type="Pfam" id="PF13224"/>
    </source>
</evidence>
<gene>
    <name evidence="3" type="ORF">E4P33_04850</name>
</gene>
<organism evidence="3 4">
    <name type="scientific">Kocuria rhizophila</name>
    <dbReference type="NCBI Taxonomy" id="72000"/>
    <lineage>
        <taxon>Bacteria</taxon>
        <taxon>Bacillati</taxon>
        <taxon>Actinomycetota</taxon>
        <taxon>Actinomycetes</taxon>
        <taxon>Micrococcales</taxon>
        <taxon>Micrococcaceae</taxon>
        <taxon>Kocuria</taxon>
    </lineage>
</organism>